<evidence type="ECO:0000313" key="3">
    <source>
        <dbReference type="Proteomes" id="UP000236546"/>
    </source>
</evidence>
<sequence length="221" mass="24762">MAFIRPYKPSDFEGMSHICRETLNPALLPSIPGRRLAPYVWTHQYTHLSPTTCFVVDDGSGRPVGYCIGCPDISAFVAAYDSYTTQVLDPSPEVTRPDDLELKEPLFLPDGSVSEVVLSRLAYNPHLLLVDGNADLLAEYKATMHIDLLDEYQGQGWGKQLISRFVESIRDVPQRDGSVSKGIWIGVAGDNGKVVPFYEKQGFKIKQRPVESKTYFMVKEF</sequence>
<comment type="caution">
    <text evidence="2">The sequence shown here is derived from an EMBL/GenBank/DDBJ whole genome shotgun (WGS) entry which is preliminary data.</text>
</comment>
<dbReference type="AlphaFoldDB" id="A0A2K0TGH4"/>
<dbReference type="SUPFAM" id="SSF55729">
    <property type="entry name" value="Acyl-CoA N-acyltransferases (Nat)"/>
    <property type="match status" value="1"/>
</dbReference>
<proteinExistence type="predicted"/>
<dbReference type="Gene3D" id="3.40.630.30">
    <property type="match status" value="1"/>
</dbReference>
<gene>
    <name evidence="2" type="ORF">TGAMA5MH_03762</name>
</gene>
<evidence type="ECO:0000313" key="2">
    <source>
        <dbReference type="EMBL" id="PNP44629.1"/>
    </source>
</evidence>
<name>A0A2K0TGH4_9HYPO</name>
<dbReference type="EMBL" id="MTYH01000029">
    <property type="protein sequence ID" value="PNP44629.1"/>
    <property type="molecule type" value="Genomic_DNA"/>
</dbReference>
<organism evidence="2 3">
    <name type="scientific">Trichoderma gamsii</name>
    <dbReference type="NCBI Taxonomy" id="398673"/>
    <lineage>
        <taxon>Eukaryota</taxon>
        <taxon>Fungi</taxon>
        <taxon>Dikarya</taxon>
        <taxon>Ascomycota</taxon>
        <taxon>Pezizomycotina</taxon>
        <taxon>Sordariomycetes</taxon>
        <taxon>Hypocreomycetidae</taxon>
        <taxon>Hypocreales</taxon>
        <taxon>Hypocreaceae</taxon>
        <taxon>Trichoderma</taxon>
    </lineage>
</organism>
<protein>
    <recommendedName>
        <fullName evidence="1">N-acetyltransferase domain-containing protein</fullName>
    </recommendedName>
</protein>
<accession>A0A2K0TGH4</accession>
<dbReference type="InterPro" id="IPR016181">
    <property type="entry name" value="Acyl_CoA_acyltransferase"/>
</dbReference>
<evidence type="ECO:0000259" key="1">
    <source>
        <dbReference type="PROSITE" id="PS51186"/>
    </source>
</evidence>
<dbReference type="Proteomes" id="UP000236546">
    <property type="component" value="Unassembled WGS sequence"/>
</dbReference>
<dbReference type="GO" id="GO:0016747">
    <property type="term" value="F:acyltransferase activity, transferring groups other than amino-acyl groups"/>
    <property type="evidence" value="ECO:0007669"/>
    <property type="project" value="InterPro"/>
</dbReference>
<dbReference type="InterPro" id="IPR000182">
    <property type="entry name" value="GNAT_dom"/>
</dbReference>
<dbReference type="PROSITE" id="PS51186">
    <property type="entry name" value="GNAT"/>
    <property type="match status" value="1"/>
</dbReference>
<dbReference type="OrthoDB" id="64477at2759"/>
<reference evidence="2 3" key="1">
    <citation type="submission" date="2017-02" db="EMBL/GenBank/DDBJ databases">
        <title>Genomes of Trichoderma spp. with biocontrol activity.</title>
        <authorList>
            <person name="Gardiner D."/>
            <person name="Kazan K."/>
            <person name="Vos C."/>
            <person name="Harvey P."/>
        </authorList>
    </citation>
    <scope>NUCLEOTIDE SEQUENCE [LARGE SCALE GENOMIC DNA]</scope>
    <source>
        <strain evidence="2 3">A5MH</strain>
    </source>
</reference>
<feature type="domain" description="N-acetyltransferase" evidence="1">
    <location>
        <begin position="2"/>
        <end position="221"/>
    </location>
</feature>
<dbReference type="Pfam" id="PF00583">
    <property type="entry name" value="Acetyltransf_1"/>
    <property type="match status" value="1"/>
</dbReference>